<evidence type="ECO:0000256" key="2">
    <source>
        <dbReference type="ARBA" id="ARBA00004496"/>
    </source>
</evidence>
<accession>A0ABZ0YYI1</accession>
<comment type="subcellular location">
    <subcellularLocation>
        <location evidence="2 10">Cytoplasm</location>
    </subcellularLocation>
</comment>
<evidence type="ECO:0000256" key="4">
    <source>
        <dbReference type="ARBA" id="ARBA00022490"/>
    </source>
</evidence>
<organism evidence="11 12">
    <name type="scientific">Guyparkeria halophila</name>
    <dbReference type="NCBI Taxonomy" id="47960"/>
    <lineage>
        <taxon>Bacteria</taxon>
        <taxon>Pseudomonadati</taxon>
        <taxon>Pseudomonadota</taxon>
        <taxon>Gammaproteobacteria</taxon>
        <taxon>Chromatiales</taxon>
        <taxon>Thioalkalibacteraceae</taxon>
        <taxon>Guyparkeria</taxon>
    </lineage>
</organism>
<keyword evidence="12" id="KW-1185">Reference proteome</keyword>
<dbReference type="HAMAP" id="MF_01020">
    <property type="entry name" value="HisE"/>
    <property type="match status" value="1"/>
</dbReference>
<evidence type="ECO:0000256" key="1">
    <source>
        <dbReference type="ARBA" id="ARBA00001460"/>
    </source>
</evidence>
<keyword evidence="5 10" id="KW-0028">Amino-acid biosynthesis</keyword>
<dbReference type="NCBIfam" id="NF001613">
    <property type="entry name" value="PRK00400.1-5"/>
    <property type="match status" value="1"/>
</dbReference>
<gene>
    <name evidence="10" type="primary">hisE</name>
    <name evidence="11" type="ORF">SR882_01555</name>
</gene>
<comment type="catalytic activity">
    <reaction evidence="1 10">
        <text>1-(5-phospho-beta-D-ribosyl)-ATP + H2O = 1-(5-phospho-beta-D-ribosyl)-5'-AMP + diphosphate + H(+)</text>
        <dbReference type="Rhea" id="RHEA:22828"/>
        <dbReference type="ChEBI" id="CHEBI:15377"/>
        <dbReference type="ChEBI" id="CHEBI:15378"/>
        <dbReference type="ChEBI" id="CHEBI:33019"/>
        <dbReference type="ChEBI" id="CHEBI:59457"/>
        <dbReference type="ChEBI" id="CHEBI:73183"/>
        <dbReference type="EC" id="3.6.1.31"/>
    </reaction>
</comment>
<dbReference type="Pfam" id="PF01503">
    <property type="entry name" value="PRA-PH"/>
    <property type="match status" value="1"/>
</dbReference>
<dbReference type="NCBIfam" id="TIGR03188">
    <property type="entry name" value="histidine_hisI"/>
    <property type="match status" value="1"/>
</dbReference>
<sequence>MATADHRSTEVLEQLAALLEQRKGAEAGSSYVASLYQKGRAKIAQKVGEEGVEVALAAVGDDRDELINEMADLWFHSLVLLADANLTPADVLDELERRFGLSGLEEKARRAQD</sequence>
<dbReference type="InterPro" id="IPR021130">
    <property type="entry name" value="PRib-ATP_PPHydrolase-like"/>
</dbReference>
<evidence type="ECO:0000256" key="7">
    <source>
        <dbReference type="ARBA" id="ARBA00022801"/>
    </source>
</evidence>
<keyword evidence="6 10" id="KW-0547">Nucleotide-binding</keyword>
<dbReference type="PANTHER" id="PTHR42945:SF9">
    <property type="entry name" value="HISTIDINE BIOSYNTHESIS BIFUNCTIONAL PROTEIN HISIE"/>
    <property type="match status" value="1"/>
</dbReference>
<evidence type="ECO:0000313" key="11">
    <source>
        <dbReference type="EMBL" id="WQH16614.1"/>
    </source>
</evidence>
<dbReference type="InterPro" id="IPR008179">
    <property type="entry name" value="HisE"/>
</dbReference>
<dbReference type="SUPFAM" id="SSF101386">
    <property type="entry name" value="all-alpha NTP pyrophosphatases"/>
    <property type="match status" value="1"/>
</dbReference>
<dbReference type="CDD" id="cd11534">
    <property type="entry name" value="NTP-PPase_HisIE_like"/>
    <property type="match status" value="1"/>
</dbReference>
<dbReference type="PANTHER" id="PTHR42945">
    <property type="entry name" value="HISTIDINE BIOSYNTHESIS BIFUNCTIONAL PROTEIN"/>
    <property type="match status" value="1"/>
</dbReference>
<dbReference type="NCBIfam" id="NF001611">
    <property type="entry name" value="PRK00400.1-3"/>
    <property type="match status" value="1"/>
</dbReference>
<dbReference type="Proteomes" id="UP001327459">
    <property type="component" value="Chromosome"/>
</dbReference>
<evidence type="ECO:0000256" key="3">
    <source>
        <dbReference type="ARBA" id="ARBA00005204"/>
    </source>
</evidence>
<dbReference type="RefSeq" id="WP_322521605.1">
    <property type="nucleotide sequence ID" value="NZ_CP140153.1"/>
</dbReference>
<keyword evidence="8 10" id="KW-0067">ATP-binding</keyword>
<dbReference type="EC" id="3.6.1.31" evidence="10"/>
<reference evidence="11 12" key="1">
    <citation type="submission" date="2023-11" db="EMBL/GenBank/DDBJ databases">
        <title>MicrobeMod: A computational toolkit for identifying prokaryotic methylation and restriction-modification with nanopore sequencing.</title>
        <authorList>
            <person name="Crits-Christoph A."/>
            <person name="Kang S.C."/>
            <person name="Lee H."/>
            <person name="Ostrov N."/>
        </authorList>
    </citation>
    <scope>NUCLEOTIDE SEQUENCE [LARGE SCALE GENOMIC DNA]</scope>
    <source>
        <strain evidence="11 12">ATCC 49870</strain>
    </source>
</reference>
<dbReference type="Gene3D" id="1.10.287.1080">
    <property type="entry name" value="MazG-like"/>
    <property type="match status" value="1"/>
</dbReference>
<evidence type="ECO:0000256" key="8">
    <source>
        <dbReference type="ARBA" id="ARBA00022840"/>
    </source>
</evidence>
<name>A0ABZ0YYI1_9GAMM</name>
<keyword evidence="4 10" id="KW-0963">Cytoplasm</keyword>
<comment type="pathway">
    <text evidence="3 10">Amino-acid biosynthesis; L-histidine biosynthesis; L-histidine from 5-phospho-alpha-D-ribose 1-diphosphate: step 2/9.</text>
</comment>
<evidence type="ECO:0000256" key="5">
    <source>
        <dbReference type="ARBA" id="ARBA00022605"/>
    </source>
</evidence>
<evidence type="ECO:0000256" key="9">
    <source>
        <dbReference type="ARBA" id="ARBA00023102"/>
    </source>
</evidence>
<protein>
    <recommendedName>
        <fullName evidence="10">Phosphoribosyl-ATP pyrophosphatase</fullName>
        <shortName evidence="10">PRA-PH</shortName>
        <ecNumber evidence="10">3.6.1.31</ecNumber>
    </recommendedName>
</protein>
<keyword evidence="7 10" id="KW-0378">Hydrolase</keyword>
<comment type="similarity">
    <text evidence="10">Belongs to the PRA-PH family.</text>
</comment>
<keyword evidence="9 10" id="KW-0368">Histidine biosynthesis</keyword>
<evidence type="ECO:0000256" key="10">
    <source>
        <dbReference type="HAMAP-Rule" id="MF_01020"/>
    </source>
</evidence>
<proteinExistence type="inferred from homology"/>
<evidence type="ECO:0000256" key="6">
    <source>
        <dbReference type="ARBA" id="ARBA00022741"/>
    </source>
</evidence>
<dbReference type="EMBL" id="CP140153">
    <property type="protein sequence ID" value="WQH16614.1"/>
    <property type="molecule type" value="Genomic_DNA"/>
</dbReference>
<evidence type="ECO:0000313" key="12">
    <source>
        <dbReference type="Proteomes" id="UP001327459"/>
    </source>
</evidence>
<dbReference type="GO" id="GO:0004636">
    <property type="term" value="F:phosphoribosyl-ATP diphosphatase activity"/>
    <property type="evidence" value="ECO:0007669"/>
    <property type="project" value="UniProtKB-EC"/>
</dbReference>